<dbReference type="RefSeq" id="XP_075083454.1">
    <property type="nucleotide sequence ID" value="XM_075227353.1"/>
</dbReference>
<gene>
    <name evidence="2" type="primary">LOC142167193</name>
</gene>
<reference evidence="1" key="1">
    <citation type="journal article" date="2014" name="Nat. Commun.">
        <title>The tobacco genome sequence and its comparison with those of tomato and potato.</title>
        <authorList>
            <person name="Sierro N."/>
            <person name="Battey J.N."/>
            <person name="Ouadi S."/>
            <person name="Bakaher N."/>
            <person name="Bovet L."/>
            <person name="Willig A."/>
            <person name="Goepfert S."/>
            <person name="Peitsch M.C."/>
            <person name="Ivanov N.V."/>
        </authorList>
    </citation>
    <scope>NUCLEOTIDE SEQUENCE [LARGE SCALE GENOMIC DNA]</scope>
</reference>
<proteinExistence type="predicted"/>
<evidence type="ECO:0000313" key="1">
    <source>
        <dbReference type="Proteomes" id="UP000790787"/>
    </source>
</evidence>
<keyword evidence="1" id="KW-1185">Reference proteome</keyword>
<protein>
    <submittedName>
        <fullName evidence="2">Uncharacterized protein LOC142167193</fullName>
    </submittedName>
</protein>
<reference evidence="2" key="2">
    <citation type="submission" date="2025-08" db="UniProtKB">
        <authorList>
            <consortium name="RefSeq"/>
        </authorList>
    </citation>
    <scope>IDENTIFICATION</scope>
    <source>
        <tissue evidence="2">Leaf</tissue>
    </source>
</reference>
<organism evidence="1 2">
    <name type="scientific">Nicotiana tabacum</name>
    <name type="common">Common tobacco</name>
    <dbReference type="NCBI Taxonomy" id="4097"/>
    <lineage>
        <taxon>Eukaryota</taxon>
        <taxon>Viridiplantae</taxon>
        <taxon>Streptophyta</taxon>
        <taxon>Embryophyta</taxon>
        <taxon>Tracheophyta</taxon>
        <taxon>Spermatophyta</taxon>
        <taxon>Magnoliopsida</taxon>
        <taxon>eudicotyledons</taxon>
        <taxon>Gunneridae</taxon>
        <taxon>Pentapetalae</taxon>
        <taxon>asterids</taxon>
        <taxon>lamiids</taxon>
        <taxon>Solanales</taxon>
        <taxon>Solanaceae</taxon>
        <taxon>Nicotianoideae</taxon>
        <taxon>Nicotianeae</taxon>
        <taxon>Nicotiana</taxon>
    </lineage>
</organism>
<dbReference type="Proteomes" id="UP000790787">
    <property type="component" value="Chromosome 2"/>
</dbReference>
<accession>A0AC58SEQ8</accession>
<name>A0AC58SEQ8_TOBAC</name>
<evidence type="ECO:0000313" key="2">
    <source>
        <dbReference type="RefSeq" id="XP_075083454.1"/>
    </source>
</evidence>
<sequence>MYKFIKAIDEKVESQHSVIKNLEIQVSQLATLMSGQTQGALPSNIEKNPKEYLKSISLRSGKSLDDLYADREEKPQEVEKVNEDILKQLYINIPFTDALMQMPSYAKFLKEILSSKRKLEDVSVVKLTEKCSAILKNKLPQKLGDPGSFTIPCTMGGAHFEKVLCDLGASINLMPFSIFRKLELGKMKDTGVSLQLADQSTKRPKGIIENILVRVDKFVFPIDFIVLEMEENTEEGKLIEVLRKHKRALGWTIPSIKGISPAICMHMIIMENEYNPIVQPQRRLNPAMQEVVKKEVVKLLAAGIIYPISDSPWIPIAPEDQEKTTFTCPQGHKITTKGIEVDKTKIDLIAGLSPPTNVEDDCMKAFEILKEQLTNAPIVVSPDWSQSFEIMCDASDTTVGAILGQKRDKKFRPIYYASRTLNEAQKNYATTEKELLAVVFIFDEFHSYLIGMKVRVFTDHAALKYLLAKKDARTRLLRWILILQEFDLEIKDRKGSENQVADHLSRLENPPTEATYIKEEFSDEHIYTITTVTNPPPWSLSEDRRTLSGGFHVGKYNLGTPSSWSGAAVGDDVAIAGGRVGEGGDDVTIIGRRVDEDGSDVAVAGIGEDGDEDDGVAGVLIDQLQFLESICLFLLNNVTAAQSPLPIIHFSALS</sequence>